<proteinExistence type="predicted"/>
<dbReference type="AlphaFoldDB" id="A0A2H0RJ86"/>
<name>A0A2H0RJ86_9BACT</name>
<comment type="caution">
    <text evidence="2">The sequence shown here is derived from an EMBL/GenBank/DDBJ whole genome shotgun (WGS) entry which is preliminary data.</text>
</comment>
<organism evidence="2 3">
    <name type="scientific">Candidatus Vogelbacteria bacterium CG10_big_fil_rev_8_21_14_0_10_45_14</name>
    <dbReference type="NCBI Taxonomy" id="1975042"/>
    <lineage>
        <taxon>Bacteria</taxon>
        <taxon>Candidatus Vogeliibacteriota</taxon>
    </lineage>
</organism>
<gene>
    <name evidence="2" type="ORF">COV07_03820</name>
</gene>
<reference evidence="2 3" key="1">
    <citation type="submission" date="2017-09" db="EMBL/GenBank/DDBJ databases">
        <title>Depth-based differentiation of microbial function through sediment-hosted aquifers and enrichment of novel symbionts in the deep terrestrial subsurface.</title>
        <authorList>
            <person name="Probst A.J."/>
            <person name="Ladd B."/>
            <person name="Jarett J.K."/>
            <person name="Geller-Mcgrath D.E."/>
            <person name="Sieber C.M."/>
            <person name="Emerson J.B."/>
            <person name="Anantharaman K."/>
            <person name="Thomas B.C."/>
            <person name="Malmstrom R."/>
            <person name="Stieglmeier M."/>
            <person name="Klingl A."/>
            <person name="Woyke T."/>
            <person name="Ryan C.M."/>
            <person name="Banfield J.F."/>
        </authorList>
    </citation>
    <scope>NUCLEOTIDE SEQUENCE [LARGE SCALE GENOMIC DNA]</scope>
    <source>
        <strain evidence="2">CG10_big_fil_rev_8_21_14_0_10_45_14</strain>
    </source>
</reference>
<keyword evidence="1" id="KW-0812">Transmembrane</keyword>
<evidence type="ECO:0000313" key="3">
    <source>
        <dbReference type="Proteomes" id="UP000230833"/>
    </source>
</evidence>
<feature type="transmembrane region" description="Helical" evidence="1">
    <location>
        <begin position="60"/>
        <end position="84"/>
    </location>
</feature>
<protein>
    <recommendedName>
        <fullName evidence="4">DoxX family protein</fullName>
    </recommendedName>
</protein>
<keyword evidence="1" id="KW-1133">Transmembrane helix</keyword>
<evidence type="ECO:0000313" key="2">
    <source>
        <dbReference type="EMBL" id="PIR46527.1"/>
    </source>
</evidence>
<keyword evidence="1" id="KW-0472">Membrane</keyword>
<evidence type="ECO:0000256" key="1">
    <source>
        <dbReference type="SAM" id="Phobius"/>
    </source>
</evidence>
<accession>A0A2H0RJ86</accession>
<dbReference type="EMBL" id="PCYL01000040">
    <property type="protein sequence ID" value="PIR46527.1"/>
    <property type="molecule type" value="Genomic_DNA"/>
</dbReference>
<evidence type="ECO:0008006" key="4">
    <source>
        <dbReference type="Google" id="ProtNLM"/>
    </source>
</evidence>
<dbReference type="Proteomes" id="UP000230833">
    <property type="component" value="Unassembled WGS sequence"/>
</dbReference>
<feature type="transmembrane region" description="Helical" evidence="1">
    <location>
        <begin position="9"/>
        <end position="28"/>
    </location>
</feature>
<sequence length="139" mass="15684">MKYKKVVEWVLRIAVAGEFLGHGVFAILGKPQWIAWTQELLGVGTETATTLMSLVGFADLVIAVLVLVWPISIVLLWAVFWGFFTALLRPMMGDPIWDFVERWANWGAPLALLIVNGVPRHWWQWLEVGNGKKKDLGKA</sequence>